<keyword evidence="8" id="KW-1185">Reference proteome</keyword>
<dbReference type="Proteomes" id="UP000531251">
    <property type="component" value="Unassembled WGS sequence"/>
</dbReference>
<keyword evidence="2 6" id="KW-0812">Transmembrane</keyword>
<dbReference type="GO" id="GO:0016020">
    <property type="term" value="C:membrane"/>
    <property type="evidence" value="ECO:0007669"/>
    <property type="project" value="UniProtKB-SubCell"/>
</dbReference>
<feature type="transmembrane region" description="Helical" evidence="6">
    <location>
        <begin position="62"/>
        <end position="82"/>
    </location>
</feature>
<accession>A0A7X5XX38</accession>
<dbReference type="PANTHER" id="PTHR36926">
    <property type="entry name" value="COLICIN V PRODUCTION PROTEIN"/>
    <property type="match status" value="1"/>
</dbReference>
<sequence>MTGLDIVTLLIIAGAAILGFLRGFTTEVLAFLAWILVVVAVKFFHAGLTAIFAPMIGTEGGAAVLAFALLAGGSYFGGRLIANTLGGQMRNSVLGPIDRALGVGFGVAKGLILVSMGFLVLMLVLDTFEGGRTHRPKWITKSVTYPLLDTTSAAIGDFVDRRRKGEPVFGGDNASVGSEDMGEVRPRKRKAD</sequence>
<evidence type="ECO:0000313" key="8">
    <source>
        <dbReference type="Proteomes" id="UP000531251"/>
    </source>
</evidence>
<feature type="region of interest" description="Disordered" evidence="5">
    <location>
        <begin position="166"/>
        <end position="192"/>
    </location>
</feature>
<evidence type="ECO:0000256" key="1">
    <source>
        <dbReference type="ARBA" id="ARBA00004141"/>
    </source>
</evidence>
<dbReference type="PANTHER" id="PTHR36926:SF1">
    <property type="entry name" value="COLICIN V PRODUCTION PROTEIN"/>
    <property type="match status" value="1"/>
</dbReference>
<dbReference type="GO" id="GO:0009403">
    <property type="term" value="P:toxin biosynthetic process"/>
    <property type="evidence" value="ECO:0007669"/>
    <property type="project" value="InterPro"/>
</dbReference>
<comment type="caution">
    <text evidence="7">The sequence shown here is derived from an EMBL/GenBank/DDBJ whole genome shotgun (WGS) entry which is preliminary data.</text>
</comment>
<dbReference type="RefSeq" id="WP_125978308.1">
    <property type="nucleotide sequence ID" value="NZ_BAAADY010000002.1"/>
</dbReference>
<evidence type="ECO:0000256" key="5">
    <source>
        <dbReference type="SAM" id="MobiDB-lite"/>
    </source>
</evidence>
<feature type="transmembrane region" description="Helical" evidence="6">
    <location>
        <begin position="6"/>
        <end position="24"/>
    </location>
</feature>
<feature type="transmembrane region" description="Helical" evidence="6">
    <location>
        <begin position="103"/>
        <end position="125"/>
    </location>
</feature>
<name>A0A7X5XX38_9SPHN</name>
<evidence type="ECO:0000256" key="2">
    <source>
        <dbReference type="ARBA" id="ARBA00022692"/>
    </source>
</evidence>
<dbReference type="InterPro" id="IPR003825">
    <property type="entry name" value="Colicin-V_CvpA"/>
</dbReference>
<dbReference type="Pfam" id="PF02674">
    <property type="entry name" value="Colicin_V"/>
    <property type="match status" value="1"/>
</dbReference>
<evidence type="ECO:0000313" key="7">
    <source>
        <dbReference type="EMBL" id="NJB96914.1"/>
    </source>
</evidence>
<keyword evidence="3 6" id="KW-1133">Transmembrane helix</keyword>
<evidence type="ECO:0000256" key="4">
    <source>
        <dbReference type="ARBA" id="ARBA00023136"/>
    </source>
</evidence>
<comment type="subcellular location">
    <subcellularLocation>
        <location evidence="1">Membrane</location>
        <topology evidence="1">Multi-pass membrane protein</topology>
    </subcellularLocation>
</comment>
<evidence type="ECO:0000256" key="6">
    <source>
        <dbReference type="SAM" id="Phobius"/>
    </source>
</evidence>
<dbReference type="InterPro" id="IPR052719">
    <property type="entry name" value="CvpA-like"/>
</dbReference>
<protein>
    <submittedName>
        <fullName evidence="7">Membrane protein required for colicin V production</fullName>
    </submittedName>
</protein>
<dbReference type="AlphaFoldDB" id="A0A7X5XX38"/>
<proteinExistence type="predicted"/>
<organism evidence="7 8">
    <name type="scientific">Sphingomonas trueperi</name>
    <dbReference type="NCBI Taxonomy" id="53317"/>
    <lineage>
        <taxon>Bacteria</taxon>
        <taxon>Pseudomonadati</taxon>
        <taxon>Pseudomonadota</taxon>
        <taxon>Alphaproteobacteria</taxon>
        <taxon>Sphingomonadales</taxon>
        <taxon>Sphingomonadaceae</taxon>
        <taxon>Sphingomonas</taxon>
    </lineage>
</organism>
<dbReference type="EMBL" id="JAATJB010000003">
    <property type="protein sequence ID" value="NJB96914.1"/>
    <property type="molecule type" value="Genomic_DNA"/>
</dbReference>
<reference evidence="7 8" key="1">
    <citation type="submission" date="2020-03" db="EMBL/GenBank/DDBJ databases">
        <title>Genomic Encyclopedia of Type Strains, Phase IV (KMG-IV): sequencing the most valuable type-strain genomes for metagenomic binning, comparative biology and taxonomic classification.</title>
        <authorList>
            <person name="Goeker M."/>
        </authorList>
    </citation>
    <scope>NUCLEOTIDE SEQUENCE [LARGE SCALE GENOMIC DNA]</scope>
    <source>
        <strain evidence="7 8">DSM 7225</strain>
    </source>
</reference>
<evidence type="ECO:0000256" key="3">
    <source>
        <dbReference type="ARBA" id="ARBA00022989"/>
    </source>
</evidence>
<keyword evidence="4 6" id="KW-0472">Membrane</keyword>
<feature type="transmembrane region" description="Helical" evidence="6">
    <location>
        <begin position="31"/>
        <end position="56"/>
    </location>
</feature>
<gene>
    <name evidence="7" type="ORF">GGR89_001220</name>
</gene>